<comment type="similarity">
    <text evidence="2 6">Belongs to the FKBP-type PPIase family.</text>
</comment>
<feature type="domain" description="PPIase FKBP-type" evidence="7">
    <location>
        <begin position="214"/>
        <end position="304"/>
    </location>
</feature>
<dbReference type="Pfam" id="PF00254">
    <property type="entry name" value="FKBP_C"/>
    <property type="match status" value="2"/>
</dbReference>
<protein>
    <recommendedName>
        <fullName evidence="6">Peptidyl-prolyl cis-trans isomerase</fullName>
        <ecNumber evidence="6">5.2.1.8</ecNumber>
    </recommendedName>
</protein>
<dbReference type="InterPro" id="IPR046357">
    <property type="entry name" value="PPIase_dom_sf"/>
</dbReference>
<dbReference type="RefSeq" id="WP_378302905.1">
    <property type="nucleotide sequence ID" value="NZ_JBHTJA010000063.1"/>
</dbReference>
<dbReference type="SUPFAM" id="SSF54534">
    <property type="entry name" value="FKBP-like"/>
    <property type="match status" value="2"/>
</dbReference>
<evidence type="ECO:0000256" key="2">
    <source>
        <dbReference type="ARBA" id="ARBA00006577"/>
    </source>
</evidence>
<dbReference type="PANTHER" id="PTHR43811">
    <property type="entry name" value="FKBP-TYPE PEPTIDYL-PROLYL CIS-TRANS ISOMERASE FKPA"/>
    <property type="match status" value="1"/>
</dbReference>
<keyword evidence="9" id="KW-1185">Reference proteome</keyword>
<dbReference type="PROSITE" id="PS50059">
    <property type="entry name" value="FKBP_PPIASE"/>
    <property type="match status" value="2"/>
</dbReference>
<dbReference type="EMBL" id="JBHTJA010000063">
    <property type="protein sequence ID" value="MFD0903766.1"/>
    <property type="molecule type" value="Genomic_DNA"/>
</dbReference>
<keyword evidence="3 5" id="KW-0697">Rotamase</keyword>
<dbReference type="InterPro" id="IPR001179">
    <property type="entry name" value="PPIase_FKBP_dom"/>
</dbReference>
<feature type="domain" description="PPIase FKBP-type" evidence="7">
    <location>
        <begin position="65"/>
        <end position="155"/>
    </location>
</feature>
<dbReference type="EC" id="5.2.1.8" evidence="6"/>
<evidence type="ECO:0000256" key="4">
    <source>
        <dbReference type="ARBA" id="ARBA00023235"/>
    </source>
</evidence>
<evidence type="ECO:0000313" key="9">
    <source>
        <dbReference type="Proteomes" id="UP001596972"/>
    </source>
</evidence>
<dbReference type="GO" id="GO:0003755">
    <property type="term" value="F:peptidyl-prolyl cis-trans isomerase activity"/>
    <property type="evidence" value="ECO:0007669"/>
    <property type="project" value="UniProtKB-EC"/>
</dbReference>
<gene>
    <name evidence="8" type="ORF">ACFQ11_25495</name>
</gene>
<evidence type="ECO:0000256" key="1">
    <source>
        <dbReference type="ARBA" id="ARBA00000971"/>
    </source>
</evidence>
<evidence type="ECO:0000256" key="5">
    <source>
        <dbReference type="PROSITE-ProRule" id="PRU00277"/>
    </source>
</evidence>
<evidence type="ECO:0000256" key="6">
    <source>
        <dbReference type="RuleBase" id="RU003915"/>
    </source>
</evidence>
<evidence type="ECO:0000259" key="7">
    <source>
        <dbReference type="PROSITE" id="PS50059"/>
    </source>
</evidence>
<name>A0ABW3EYG7_9ACTN</name>
<organism evidence="8 9">
    <name type="scientific">Actinomadura sediminis</name>
    <dbReference type="NCBI Taxonomy" id="1038904"/>
    <lineage>
        <taxon>Bacteria</taxon>
        <taxon>Bacillati</taxon>
        <taxon>Actinomycetota</taxon>
        <taxon>Actinomycetes</taxon>
        <taxon>Streptosporangiales</taxon>
        <taxon>Thermomonosporaceae</taxon>
        <taxon>Actinomadura</taxon>
    </lineage>
</organism>
<evidence type="ECO:0000313" key="8">
    <source>
        <dbReference type="EMBL" id="MFD0903766.1"/>
    </source>
</evidence>
<keyword evidence="4 5" id="KW-0413">Isomerase</keyword>
<dbReference type="Proteomes" id="UP001596972">
    <property type="component" value="Unassembled WGS sequence"/>
</dbReference>
<reference evidence="9" key="1">
    <citation type="journal article" date="2019" name="Int. J. Syst. Evol. Microbiol.">
        <title>The Global Catalogue of Microorganisms (GCM) 10K type strain sequencing project: providing services to taxonomists for standard genome sequencing and annotation.</title>
        <authorList>
            <consortium name="The Broad Institute Genomics Platform"/>
            <consortium name="The Broad Institute Genome Sequencing Center for Infectious Disease"/>
            <person name="Wu L."/>
            <person name="Ma J."/>
        </authorList>
    </citation>
    <scope>NUCLEOTIDE SEQUENCE [LARGE SCALE GENOMIC DNA]</scope>
    <source>
        <strain evidence="9">JCM 31202</strain>
    </source>
</reference>
<proteinExistence type="inferred from homology"/>
<comment type="catalytic activity">
    <reaction evidence="1 5 6">
        <text>[protein]-peptidylproline (omega=180) = [protein]-peptidylproline (omega=0)</text>
        <dbReference type="Rhea" id="RHEA:16237"/>
        <dbReference type="Rhea" id="RHEA-COMP:10747"/>
        <dbReference type="Rhea" id="RHEA-COMP:10748"/>
        <dbReference type="ChEBI" id="CHEBI:83833"/>
        <dbReference type="ChEBI" id="CHEBI:83834"/>
        <dbReference type="EC" id="5.2.1.8"/>
    </reaction>
</comment>
<evidence type="ECO:0000256" key="3">
    <source>
        <dbReference type="ARBA" id="ARBA00023110"/>
    </source>
</evidence>
<dbReference type="Gene3D" id="3.10.50.40">
    <property type="match status" value="2"/>
</dbReference>
<comment type="caution">
    <text evidence="8">The sequence shown here is derived from an EMBL/GenBank/DDBJ whole genome shotgun (WGS) entry which is preliminary data.</text>
</comment>
<dbReference type="PANTHER" id="PTHR43811:SF19">
    <property type="entry name" value="39 KDA FK506-BINDING NUCLEAR PROTEIN"/>
    <property type="match status" value="1"/>
</dbReference>
<sequence>MSAAVVVSVPLVFASSCSLFGGGVDVSVSGEFGKVPEVEFPDGGPGDSLAVETLEDGDGAEARKGDLVVADYVGYRWNDDERKLVASSYAEGEPGVFPTGTVVPGLAEALVGASPGARVVARIPPEKGFGEKGDSRHRVGPGDTLVYVLDVRGVYGKSAAVEGEPREQGDPRLPKVGEAVPGQVPVVTMPRGAAPGKLQAVTLVQGEGPEVKGGQLVALQYAGYFWRNGQVFNSSWGEGHPAAVTIGTGEVLKGWDEALVGRRVGSRMLLVVPPSLGYGAKGLPQYGIRGDDTLVFVVELLGVH</sequence>
<accession>A0ABW3EYG7</accession>